<dbReference type="RefSeq" id="WP_051651606.1">
    <property type="nucleotide sequence ID" value="NZ_FNDZ01000005.1"/>
</dbReference>
<evidence type="ECO:0000256" key="4">
    <source>
        <dbReference type="SAM" id="MobiDB-lite"/>
    </source>
</evidence>
<dbReference type="SUPFAM" id="SSF50156">
    <property type="entry name" value="PDZ domain-like"/>
    <property type="match status" value="1"/>
</dbReference>
<evidence type="ECO:0000313" key="8">
    <source>
        <dbReference type="Proteomes" id="UP000183255"/>
    </source>
</evidence>
<dbReference type="PANTHER" id="PTHR22939:SF129">
    <property type="entry name" value="SERINE PROTEASE HTRA2, MITOCHONDRIAL"/>
    <property type="match status" value="1"/>
</dbReference>
<sequence>MNREDEFNEKPHENEENINEMEEVETRSEEVKEEPLYVEPQEKTDSYVYRGGSSYEPGVEERRRKKKFSGFSVIAIALIFTLLGTSLGVYGAFNILPETDFFLNSKLGQMVLENKNETPTFVATPELLEEGLTIPQIVEMVQPAVVTVSVQVPGVTGWFNPQGSYSESIGTGFILNEEGLIATNYHVVENGEEIKVTLYDGQEVSAKLVNYDASNDLAVLQMDENIKVPGVVTLGDSSNLKVGESVIAIGNPLSKEFAGTVTSGIISATQRAVTIGSNEYNYIQTDAAINGGNSGGPLINARGEVIGINSAKIATESVEGIGFAIPINTLIDGLDALSKAQLIIGIAGRGVDQETASANDTVPGVLVMEVQNNTPAYIAAIMVGDIITEFDGQKVTSVEELNKAKNTKEAGDEVVLKIYRDGQYIDLKLTLRERN</sequence>
<dbReference type="Proteomes" id="UP000183255">
    <property type="component" value="Unassembled WGS sequence"/>
</dbReference>
<evidence type="ECO:0000313" key="7">
    <source>
        <dbReference type="EMBL" id="SDI95279.1"/>
    </source>
</evidence>
<dbReference type="Pfam" id="PF13365">
    <property type="entry name" value="Trypsin_2"/>
    <property type="match status" value="1"/>
</dbReference>
<dbReference type="InterPro" id="IPR036034">
    <property type="entry name" value="PDZ_sf"/>
</dbReference>
<dbReference type="Gene3D" id="2.40.10.120">
    <property type="match status" value="1"/>
</dbReference>
<feature type="compositionally biased region" description="Basic and acidic residues" evidence="4">
    <location>
        <begin position="24"/>
        <end position="43"/>
    </location>
</feature>
<dbReference type="InterPro" id="IPR001478">
    <property type="entry name" value="PDZ"/>
</dbReference>
<gene>
    <name evidence="7" type="ORF">SAMN05421804_105190</name>
</gene>
<proteinExistence type="inferred from homology"/>
<feature type="transmembrane region" description="Helical" evidence="5">
    <location>
        <begin position="71"/>
        <end position="93"/>
    </location>
</feature>
<keyword evidence="5" id="KW-1133">Transmembrane helix</keyword>
<evidence type="ECO:0000256" key="3">
    <source>
        <dbReference type="ARBA" id="ARBA00022801"/>
    </source>
</evidence>
<dbReference type="PRINTS" id="PR00834">
    <property type="entry name" value="PROTEASES2C"/>
</dbReference>
<dbReference type="GO" id="GO:0004252">
    <property type="term" value="F:serine-type endopeptidase activity"/>
    <property type="evidence" value="ECO:0007669"/>
    <property type="project" value="InterPro"/>
</dbReference>
<feature type="region of interest" description="Disordered" evidence="4">
    <location>
        <begin position="1"/>
        <end position="43"/>
    </location>
</feature>
<keyword evidence="5" id="KW-0812">Transmembrane</keyword>
<dbReference type="SUPFAM" id="SSF50494">
    <property type="entry name" value="Trypsin-like serine proteases"/>
    <property type="match status" value="1"/>
</dbReference>
<dbReference type="InterPro" id="IPR009003">
    <property type="entry name" value="Peptidase_S1_PA"/>
</dbReference>
<dbReference type="GO" id="GO:0006508">
    <property type="term" value="P:proteolysis"/>
    <property type="evidence" value="ECO:0007669"/>
    <property type="project" value="UniProtKB-KW"/>
</dbReference>
<dbReference type="PANTHER" id="PTHR22939">
    <property type="entry name" value="SERINE PROTEASE FAMILY S1C HTRA-RELATED"/>
    <property type="match status" value="1"/>
</dbReference>
<evidence type="ECO:0000256" key="1">
    <source>
        <dbReference type="ARBA" id="ARBA00010541"/>
    </source>
</evidence>
<feature type="domain" description="PDZ" evidence="6">
    <location>
        <begin position="344"/>
        <end position="422"/>
    </location>
</feature>
<dbReference type="Pfam" id="PF13180">
    <property type="entry name" value="PDZ_2"/>
    <property type="match status" value="1"/>
</dbReference>
<dbReference type="EMBL" id="FNDZ01000005">
    <property type="protein sequence ID" value="SDI95279.1"/>
    <property type="molecule type" value="Genomic_DNA"/>
</dbReference>
<keyword evidence="3" id="KW-0378">Hydrolase</keyword>
<dbReference type="PROSITE" id="PS50106">
    <property type="entry name" value="PDZ"/>
    <property type="match status" value="1"/>
</dbReference>
<keyword evidence="2 7" id="KW-0645">Protease</keyword>
<protein>
    <submittedName>
        <fullName evidence="7">Serine protease Do</fullName>
    </submittedName>
</protein>
<dbReference type="Gene3D" id="2.30.42.10">
    <property type="match status" value="1"/>
</dbReference>
<dbReference type="SMART" id="SM00228">
    <property type="entry name" value="PDZ"/>
    <property type="match status" value="1"/>
</dbReference>
<evidence type="ECO:0000256" key="2">
    <source>
        <dbReference type="ARBA" id="ARBA00022670"/>
    </source>
</evidence>
<dbReference type="InterPro" id="IPR001940">
    <property type="entry name" value="Peptidase_S1C"/>
</dbReference>
<name>A0A1G8PRV2_9CLOT</name>
<evidence type="ECO:0000259" key="6">
    <source>
        <dbReference type="PROSITE" id="PS50106"/>
    </source>
</evidence>
<feature type="compositionally biased region" description="Basic and acidic residues" evidence="4">
    <location>
        <begin position="1"/>
        <end position="15"/>
    </location>
</feature>
<evidence type="ECO:0000256" key="5">
    <source>
        <dbReference type="SAM" id="Phobius"/>
    </source>
</evidence>
<reference evidence="7 8" key="1">
    <citation type="submission" date="2016-10" db="EMBL/GenBank/DDBJ databases">
        <authorList>
            <person name="de Groot N.N."/>
        </authorList>
    </citation>
    <scope>NUCLEOTIDE SEQUENCE [LARGE SCALE GENOMIC DNA]</scope>
    <source>
        <strain evidence="7 8">CGMCC 1.5058</strain>
    </source>
</reference>
<comment type="similarity">
    <text evidence="1">Belongs to the peptidase S1C family.</text>
</comment>
<accession>A0A1G8PRV2</accession>
<organism evidence="7 8">
    <name type="scientific">Proteiniclasticum ruminis</name>
    <dbReference type="NCBI Taxonomy" id="398199"/>
    <lineage>
        <taxon>Bacteria</taxon>
        <taxon>Bacillati</taxon>
        <taxon>Bacillota</taxon>
        <taxon>Clostridia</taxon>
        <taxon>Eubacteriales</taxon>
        <taxon>Clostridiaceae</taxon>
        <taxon>Proteiniclasticum</taxon>
    </lineage>
</organism>
<keyword evidence="5" id="KW-0472">Membrane</keyword>
<dbReference type="AlphaFoldDB" id="A0A1G8PRV2"/>